<dbReference type="Pfam" id="PF00583">
    <property type="entry name" value="Acetyltransf_1"/>
    <property type="match status" value="1"/>
</dbReference>
<dbReference type="SUPFAM" id="SSF55729">
    <property type="entry name" value="Acyl-CoA N-acyltransferases (Nat)"/>
    <property type="match status" value="1"/>
</dbReference>
<protein>
    <recommendedName>
        <fullName evidence="1">N-acetyltransferase domain-containing protein</fullName>
    </recommendedName>
</protein>
<dbReference type="InterPro" id="IPR000182">
    <property type="entry name" value="GNAT_dom"/>
</dbReference>
<dbReference type="GO" id="GO:0016747">
    <property type="term" value="F:acyltransferase activity, transferring groups other than amino-acyl groups"/>
    <property type="evidence" value="ECO:0007669"/>
    <property type="project" value="InterPro"/>
</dbReference>
<dbReference type="EMBL" id="VSSQ01014686">
    <property type="protein sequence ID" value="MPM54183.1"/>
    <property type="molecule type" value="Genomic_DNA"/>
</dbReference>
<feature type="domain" description="N-acetyltransferase" evidence="1">
    <location>
        <begin position="12"/>
        <end position="179"/>
    </location>
</feature>
<dbReference type="Gene3D" id="3.40.630.30">
    <property type="match status" value="1"/>
</dbReference>
<proteinExistence type="predicted"/>
<dbReference type="CDD" id="cd04301">
    <property type="entry name" value="NAT_SF"/>
    <property type="match status" value="1"/>
</dbReference>
<gene>
    <name evidence="2" type="ORF">SDC9_100957</name>
</gene>
<dbReference type="InterPro" id="IPR016181">
    <property type="entry name" value="Acyl_CoA_acyltransferase"/>
</dbReference>
<comment type="caution">
    <text evidence="2">The sequence shown here is derived from an EMBL/GenBank/DDBJ whole genome shotgun (WGS) entry which is preliminary data.</text>
</comment>
<sequence length="184" mass="21467">MRICRRWNTHNFIIRKAENDDVETLNHICSSWEDKIIVEGEAFQQGYIENCINNGDLPPIKGADISNYYFMVIQRMNGEIIGFFDLYHGYPNNETIWISIFMIDKNAQGNSCGEEVIKSICVECKKQGWKSIGLSVYLKNWKGLRFWTNNGFDKIIGVFGDKKYSETTFSIIGLQKELNYMERF</sequence>
<accession>A0A645ATH9</accession>
<dbReference type="PROSITE" id="PS51186">
    <property type="entry name" value="GNAT"/>
    <property type="match status" value="1"/>
</dbReference>
<dbReference type="AlphaFoldDB" id="A0A645ATH9"/>
<reference evidence="2" key="1">
    <citation type="submission" date="2019-08" db="EMBL/GenBank/DDBJ databases">
        <authorList>
            <person name="Kucharzyk K."/>
            <person name="Murdoch R.W."/>
            <person name="Higgins S."/>
            <person name="Loffler F."/>
        </authorList>
    </citation>
    <scope>NUCLEOTIDE SEQUENCE</scope>
</reference>
<name>A0A645ATH9_9ZZZZ</name>
<evidence type="ECO:0000259" key="1">
    <source>
        <dbReference type="PROSITE" id="PS51186"/>
    </source>
</evidence>
<evidence type="ECO:0000313" key="2">
    <source>
        <dbReference type="EMBL" id="MPM54183.1"/>
    </source>
</evidence>
<organism evidence="2">
    <name type="scientific">bioreactor metagenome</name>
    <dbReference type="NCBI Taxonomy" id="1076179"/>
    <lineage>
        <taxon>unclassified sequences</taxon>
        <taxon>metagenomes</taxon>
        <taxon>ecological metagenomes</taxon>
    </lineage>
</organism>